<dbReference type="Proteomes" id="UP001208938">
    <property type="component" value="Unassembled WGS sequence"/>
</dbReference>
<evidence type="ECO:0000313" key="12">
    <source>
        <dbReference type="Proteomes" id="UP001208938"/>
    </source>
</evidence>
<name>A0ABT3H142_9RHOB</name>
<evidence type="ECO:0000256" key="9">
    <source>
        <dbReference type="ARBA" id="ARBA00023285"/>
    </source>
</evidence>
<dbReference type="InterPro" id="IPR002933">
    <property type="entry name" value="Peptidase_M20"/>
</dbReference>
<keyword evidence="4" id="KW-0055">Arginine biosynthesis</keyword>
<keyword evidence="6" id="KW-0479">Metal-binding</keyword>
<dbReference type="PANTHER" id="PTHR43808:SF31">
    <property type="entry name" value="N-ACETYL-L-CITRULLINE DEACETYLASE"/>
    <property type="match status" value="1"/>
</dbReference>
<dbReference type="Pfam" id="PF01546">
    <property type="entry name" value="Peptidase_M20"/>
    <property type="match status" value="1"/>
</dbReference>
<feature type="domain" description="Peptidase M20 dimerisation" evidence="10">
    <location>
        <begin position="178"/>
        <end position="274"/>
    </location>
</feature>
<keyword evidence="9" id="KW-0170">Cobalt</keyword>
<keyword evidence="5" id="KW-0028">Amino-acid biosynthesis</keyword>
<sequence length="390" mass="41289">MQTPQQTTLTAREILERLIAFPTVSRDTNLPLVDWVQDYLASQGISSERILSPCGTKAHLYAQVGPDAAGGVILSGHTDVVPVDGQAWTTDPWVLTEKDGALFGRGTCDMKGFDALAIAAMVAATKAPLKKPLQLALSYDEEVGCMAVADLVEAMVGSDLPRAESVIVGEPSMMKVVTGHKGGVGLNVHIHGFEVHSSMQPYGVSAVMEAARLIDWANQQNAANALAEPSTLAAPFDPPFSTLHVGMISGGTAHNITAKDCEFLISVRQVPGDTGWGDKIIAAAREIEAGMKAIRPETSIELSSTFGVPALAPEHGGPAETLSRRLTGDNGEHVVSYGTEGGQFQVRGYSAVVCGPGDIAQAHQPDEFLTLEQFAAGQEFMDRLIDDLCQ</sequence>
<keyword evidence="3" id="KW-0963">Cytoplasm</keyword>
<evidence type="ECO:0000256" key="2">
    <source>
        <dbReference type="ARBA" id="ARBA00005691"/>
    </source>
</evidence>
<dbReference type="EMBL" id="JAPDFL010000001">
    <property type="protein sequence ID" value="MCW1933445.1"/>
    <property type="molecule type" value="Genomic_DNA"/>
</dbReference>
<dbReference type="GO" id="GO:0008777">
    <property type="term" value="F:acetylornithine deacetylase activity"/>
    <property type="evidence" value="ECO:0007669"/>
    <property type="project" value="UniProtKB-EC"/>
</dbReference>
<dbReference type="InterPro" id="IPR050072">
    <property type="entry name" value="Peptidase_M20A"/>
</dbReference>
<keyword evidence="7 11" id="KW-0378">Hydrolase</keyword>
<dbReference type="InterPro" id="IPR011650">
    <property type="entry name" value="Peptidase_M20_dimer"/>
</dbReference>
<evidence type="ECO:0000256" key="6">
    <source>
        <dbReference type="ARBA" id="ARBA00022723"/>
    </source>
</evidence>
<comment type="cofactor">
    <cofactor evidence="1">
        <name>Zn(2+)</name>
        <dbReference type="ChEBI" id="CHEBI:29105"/>
    </cofactor>
</comment>
<evidence type="ECO:0000256" key="4">
    <source>
        <dbReference type="ARBA" id="ARBA00022571"/>
    </source>
</evidence>
<comment type="similarity">
    <text evidence="2">Belongs to the peptidase M20A family. ArgE subfamily.</text>
</comment>
<dbReference type="NCBIfam" id="TIGR01892">
    <property type="entry name" value="AcOrn-deacetyl"/>
    <property type="match status" value="1"/>
</dbReference>
<dbReference type="RefSeq" id="WP_264506356.1">
    <property type="nucleotide sequence ID" value="NZ_JAPDFL010000001.1"/>
</dbReference>
<dbReference type="CDD" id="cd03894">
    <property type="entry name" value="M20_ArgE"/>
    <property type="match status" value="1"/>
</dbReference>
<proteinExistence type="inferred from homology"/>
<organism evidence="11 12">
    <name type="scientific">Pararhodobacter zhoushanensis</name>
    <dbReference type="NCBI Taxonomy" id="2479545"/>
    <lineage>
        <taxon>Bacteria</taxon>
        <taxon>Pseudomonadati</taxon>
        <taxon>Pseudomonadota</taxon>
        <taxon>Alphaproteobacteria</taxon>
        <taxon>Rhodobacterales</taxon>
        <taxon>Paracoccaceae</taxon>
        <taxon>Pararhodobacter</taxon>
    </lineage>
</organism>
<evidence type="ECO:0000256" key="1">
    <source>
        <dbReference type="ARBA" id="ARBA00001947"/>
    </source>
</evidence>
<accession>A0ABT3H142</accession>
<evidence type="ECO:0000259" key="10">
    <source>
        <dbReference type="Pfam" id="PF07687"/>
    </source>
</evidence>
<dbReference type="InterPro" id="IPR001261">
    <property type="entry name" value="ArgE/DapE_CS"/>
</dbReference>
<comment type="caution">
    <text evidence="11">The sequence shown here is derived from an EMBL/GenBank/DDBJ whole genome shotgun (WGS) entry which is preliminary data.</text>
</comment>
<dbReference type="InterPro" id="IPR010169">
    <property type="entry name" value="AcOrn-deacetyl"/>
</dbReference>
<reference evidence="11 12" key="1">
    <citation type="submission" date="2022-10" db="EMBL/GenBank/DDBJ databases">
        <title>Pararhodobacter sp. nov., isolated from marine algae.</title>
        <authorList>
            <person name="Choi B.J."/>
            <person name="Kim J.M."/>
            <person name="Lee J.K."/>
            <person name="Choi D.G."/>
            <person name="Jeon C.O."/>
        </authorList>
    </citation>
    <scope>NUCLEOTIDE SEQUENCE [LARGE SCALE GENOMIC DNA]</scope>
    <source>
        <strain evidence="11 12">ZQ420</strain>
    </source>
</reference>
<dbReference type="Gene3D" id="3.40.630.10">
    <property type="entry name" value="Zn peptidases"/>
    <property type="match status" value="1"/>
</dbReference>
<dbReference type="PANTHER" id="PTHR43808">
    <property type="entry name" value="ACETYLORNITHINE DEACETYLASE"/>
    <property type="match status" value="1"/>
</dbReference>
<evidence type="ECO:0000256" key="7">
    <source>
        <dbReference type="ARBA" id="ARBA00022801"/>
    </source>
</evidence>
<evidence type="ECO:0000313" key="11">
    <source>
        <dbReference type="EMBL" id="MCW1933445.1"/>
    </source>
</evidence>
<protein>
    <submittedName>
        <fullName evidence="11">Acetylornithine deacetylase</fullName>
        <ecNumber evidence="11">3.5.1.16</ecNumber>
    </submittedName>
</protein>
<gene>
    <name evidence="11" type="primary">argE</name>
    <name evidence="11" type="ORF">OKW52_14555</name>
</gene>
<keyword evidence="8" id="KW-0862">Zinc</keyword>
<dbReference type="SUPFAM" id="SSF53187">
    <property type="entry name" value="Zn-dependent exopeptidases"/>
    <property type="match status" value="1"/>
</dbReference>
<evidence type="ECO:0000256" key="5">
    <source>
        <dbReference type="ARBA" id="ARBA00022605"/>
    </source>
</evidence>
<evidence type="ECO:0000256" key="8">
    <source>
        <dbReference type="ARBA" id="ARBA00022833"/>
    </source>
</evidence>
<dbReference type="Pfam" id="PF07687">
    <property type="entry name" value="M20_dimer"/>
    <property type="match status" value="1"/>
</dbReference>
<keyword evidence="12" id="KW-1185">Reference proteome</keyword>
<dbReference type="EC" id="3.5.1.16" evidence="11"/>
<dbReference type="Gene3D" id="3.30.70.360">
    <property type="match status" value="1"/>
</dbReference>
<dbReference type="PROSITE" id="PS00759">
    <property type="entry name" value="ARGE_DAPE_CPG2_2"/>
    <property type="match status" value="1"/>
</dbReference>
<evidence type="ECO:0000256" key="3">
    <source>
        <dbReference type="ARBA" id="ARBA00022490"/>
    </source>
</evidence>
<dbReference type="InterPro" id="IPR036264">
    <property type="entry name" value="Bact_exopeptidase_dim_dom"/>
</dbReference>
<dbReference type="NCBIfam" id="NF005710">
    <property type="entry name" value="PRK07522.1"/>
    <property type="match status" value="1"/>
</dbReference>
<dbReference type="SUPFAM" id="SSF55031">
    <property type="entry name" value="Bacterial exopeptidase dimerisation domain"/>
    <property type="match status" value="1"/>
</dbReference>